<reference evidence="2 3" key="1">
    <citation type="submission" date="2021-02" db="EMBL/GenBank/DDBJ databases">
        <title>De Novo genome assembly of isolated myxobacteria.</title>
        <authorList>
            <person name="Stevens D.C."/>
        </authorList>
    </citation>
    <scope>NUCLEOTIDE SEQUENCE [LARGE SCALE GENOMIC DNA]</scope>
    <source>
        <strain evidence="3">SCPEA02</strain>
    </source>
</reference>
<feature type="compositionally biased region" description="Low complexity" evidence="1">
    <location>
        <begin position="15"/>
        <end position="24"/>
    </location>
</feature>
<dbReference type="Proteomes" id="UP000662747">
    <property type="component" value="Chromosome"/>
</dbReference>
<dbReference type="EMBL" id="CP071090">
    <property type="protein sequence ID" value="QSQ19476.1"/>
    <property type="molecule type" value="Genomic_DNA"/>
</dbReference>
<accession>A0ABX7NM21</accession>
<dbReference type="RefSeq" id="WP_206721060.1">
    <property type="nucleotide sequence ID" value="NZ_CP071090.1"/>
</dbReference>
<evidence type="ECO:0000313" key="2">
    <source>
        <dbReference type="EMBL" id="QSQ19476.1"/>
    </source>
</evidence>
<protein>
    <submittedName>
        <fullName evidence="2">Uncharacterized protein</fullName>
    </submittedName>
</protein>
<evidence type="ECO:0000256" key="1">
    <source>
        <dbReference type="SAM" id="MobiDB-lite"/>
    </source>
</evidence>
<keyword evidence="3" id="KW-1185">Reference proteome</keyword>
<organism evidence="2 3">
    <name type="scientific">Pyxidicoccus parkwayensis</name>
    <dbReference type="NCBI Taxonomy" id="2813578"/>
    <lineage>
        <taxon>Bacteria</taxon>
        <taxon>Pseudomonadati</taxon>
        <taxon>Myxococcota</taxon>
        <taxon>Myxococcia</taxon>
        <taxon>Myxococcales</taxon>
        <taxon>Cystobacterineae</taxon>
        <taxon>Myxococcaceae</taxon>
        <taxon>Pyxidicoccus</taxon>
    </lineage>
</organism>
<feature type="region of interest" description="Disordered" evidence="1">
    <location>
        <begin position="1"/>
        <end position="39"/>
    </location>
</feature>
<sequence length="428" mass="45156">MTDDAGVPEDAGSQPDAGSSPDAGASGGAAGDGVSWKRERLGDVEVDTWTWTDAAGRPRTVSFKREGDGNSGHGGVAVRLTWQVPDGAGWRTESAEGLGGGEEGFGMFVAHERGRTFDDGSEGTIAGLHGEDDSPLGIGFPVSITRGALSATSTSGFEAFTSTYPKWGTVVPMSDPDGQTPRSAAAHRRFLLPVTTRWHFAKGFNAPRIDVEVDLAQVTAGQLTFDVRGPYGVLEFANGDANAPLNNVQWGDSAYHFTTQAPAAGNLTTAAGWTWDEPIGSTRPYHALLARSGTVLYELGLVETEKSLVYSGWSGNRGTSSAKSGHKLLSDDFADWEWPFQSAQYSGVSASAPTTFKKFAWGSSNLYGSSAGTQWLNDKLSVPLTATPQVLRYRTCLIFGRSTFTDGARRGSTRAAAEAASLPCPTAP</sequence>
<evidence type="ECO:0000313" key="3">
    <source>
        <dbReference type="Proteomes" id="UP000662747"/>
    </source>
</evidence>
<proteinExistence type="predicted"/>
<name>A0ABX7NM21_9BACT</name>
<gene>
    <name evidence="2" type="ORF">JY651_29670</name>
</gene>